<proteinExistence type="predicted"/>
<dbReference type="AlphaFoldDB" id="A0AAP0B106"/>
<dbReference type="EMBL" id="JBBWWQ010000017">
    <property type="protein sequence ID" value="KAK8923504.1"/>
    <property type="molecule type" value="Genomic_DNA"/>
</dbReference>
<name>A0AAP0B106_9ASPA</name>
<reference evidence="1 2" key="1">
    <citation type="journal article" date="2022" name="Nat. Plants">
        <title>Genomes of leafy and leafless Platanthera orchids illuminate the evolution of mycoheterotrophy.</title>
        <authorList>
            <person name="Li M.H."/>
            <person name="Liu K.W."/>
            <person name="Li Z."/>
            <person name="Lu H.C."/>
            <person name="Ye Q.L."/>
            <person name="Zhang D."/>
            <person name="Wang J.Y."/>
            <person name="Li Y.F."/>
            <person name="Zhong Z.M."/>
            <person name="Liu X."/>
            <person name="Yu X."/>
            <person name="Liu D.K."/>
            <person name="Tu X.D."/>
            <person name="Liu B."/>
            <person name="Hao Y."/>
            <person name="Liao X.Y."/>
            <person name="Jiang Y.T."/>
            <person name="Sun W.H."/>
            <person name="Chen J."/>
            <person name="Chen Y.Q."/>
            <person name="Ai Y."/>
            <person name="Zhai J.W."/>
            <person name="Wu S.S."/>
            <person name="Zhou Z."/>
            <person name="Hsiao Y.Y."/>
            <person name="Wu W.L."/>
            <person name="Chen Y.Y."/>
            <person name="Lin Y.F."/>
            <person name="Hsu J.L."/>
            <person name="Li C.Y."/>
            <person name="Wang Z.W."/>
            <person name="Zhao X."/>
            <person name="Zhong W.Y."/>
            <person name="Ma X.K."/>
            <person name="Ma L."/>
            <person name="Huang J."/>
            <person name="Chen G.Z."/>
            <person name="Huang M.Z."/>
            <person name="Huang L."/>
            <person name="Peng D.H."/>
            <person name="Luo Y.B."/>
            <person name="Zou S.Q."/>
            <person name="Chen S.P."/>
            <person name="Lan S."/>
            <person name="Tsai W.C."/>
            <person name="Van de Peer Y."/>
            <person name="Liu Z.J."/>
        </authorList>
    </citation>
    <scope>NUCLEOTIDE SEQUENCE [LARGE SCALE GENOMIC DNA]</scope>
    <source>
        <strain evidence="1">Lor287</strain>
    </source>
</reference>
<organism evidence="1 2">
    <name type="scientific">Platanthera zijinensis</name>
    <dbReference type="NCBI Taxonomy" id="2320716"/>
    <lineage>
        <taxon>Eukaryota</taxon>
        <taxon>Viridiplantae</taxon>
        <taxon>Streptophyta</taxon>
        <taxon>Embryophyta</taxon>
        <taxon>Tracheophyta</taxon>
        <taxon>Spermatophyta</taxon>
        <taxon>Magnoliopsida</taxon>
        <taxon>Liliopsida</taxon>
        <taxon>Asparagales</taxon>
        <taxon>Orchidaceae</taxon>
        <taxon>Orchidoideae</taxon>
        <taxon>Orchideae</taxon>
        <taxon>Orchidinae</taxon>
        <taxon>Platanthera</taxon>
    </lineage>
</organism>
<gene>
    <name evidence="1" type="ORF">KSP39_PZI019878</name>
</gene>
<dbReference type="Proteomes" id="UP001418222">
    <property type="component" value="Unassembled WGS sequence"/>
</dbReference>
<dbReference type="PANTHER" id="PTHR32011:SF6">
    <property type="entry name" value="KNR4_SMI1-LIKE DOMAIN-CONTAINING PROTEIN"/>
    <property type="match status" value="1"/>
</dbReference>
<protein>
    <submittedName>
        <fullName evidence="1">Uncharacterized protein</fullName>
    </submittedName>
</protein>
<evidence type="ECO:0000313" key="2">
    <source>
        <dbReference type="Proteomes" id="UP001418222"/>
    </source>
</evidence>
<keyword evidence="2" id="KW-1185">Reference proteome</keyword>
<evidence type="ECO:0000313" key="1">
    <source>
        <dbReference type="EMBL" id="KAK8923504.1"/>
    </source>
</evidence>
<dbReference type="PANTHER" id="PTHR32011">
    <property type="entry name" value="OS08G0472400 PROTEIN"/>
    <property type="match status" value="1"/>
</dbReference>
<comment type="caution">
    <text evidence="1">The sequence shown here is derived from an EMBL/GenBank/DDBJ whole genome shotgun (WGS) entry which is preliminary data.</text>
</comment>
<sequence>MTATELIAAGNTKTSKNPLPRRACFSFAAYAKAVIDHLQSGGVPVASGLSDAEFNEIESAHGFHFPPDLHSILREGLPVGAGFPNWRLASPQQIQILLSLPISGLIYEISSGSPLIWPAAWGPRPESHSKCISLARSILAGAPKLIPIYRHFYITATSNIAGNPIFYVRGKDVRCCGFDLADFFYREEVAFLPAARLPAPAPSWAATEARRVEVWTDLSAGCGGDFGSGTWMKVLERRLREAGWREKEVKEMLLMGESDGVDQVGTRTKVKDRLDLLRHVRILALVLLRGGWSAEDVVYSLGGSGGDGLRSPPGTWQVDTTANEISLNF</sequence>
<accession>A0AAP0B106</accession>